<protein>
    <submittedName>
        <fullName evidence="3">Uncharacterized protein</fullName>
    </submittedName>
</protein>
<evidence type="ECO:0000313" key="3">
    <source>
        <dbReference type="EMBL" id="OXG10770.1"/>
    </source>
</evidence>
<evidence type="ECO:0000256" key="2">
    <source>
        <dbReference type="SAM" id="Phobius"/>
    </source>
</evidence>
<proteinExistence type="predicted"/>
<organism evidence="3 4">
    <name type="scientific">Cryptococcus neoformans Tu259-1</name>
    <dbReference type="NCBI Taxonomy" id="1230072"/>
    <lineage>
        <taxon>Eukaryota</taxon>
        <taxon>Fungi</taxon>
        <taxon>Dikarya</taxon>
        <taxon>Basidiomycota</taxon>
        <taxon>Agaricomycotina</taxon>
        <taxon>Tremellomycetes</taxon>
        <taxon>Tremellales</taxon>
        <taxon>Cryptococcaceae</taxon>
        <taxon>Cryptococcus</taxon>
        <taxon>Cryptococcus neoformans species complex</taxon>
    </lineage>
</organism>
<feature type="transmembrane region" description="Helical" evidence="2">
    <location>
        <begin position="25"/>
        <end position="46"/>
    </location>
</feature>
<evidence type="ECO:0000256" key="1">
    <source>
        <dbReference type="SAM" id="MobiDB-lite"/>
    </source>
</evidence>
<accession>A0A854QAN7</accession>
<evidence type="ECO:0000313" key="4">
    <source>
        <dbReference type="Proteomes" id="UP000199727"/>
    </source>
</evidence>
<feature type="compositionally biased region" description="Low complexity" evidence="1">
    <location>
        <begin position="318"/>
        <end position="331"/>
    </location>
</feature>
<keyword evidence="2" id="KW-0472">Membrane</keyword>
<feature type="compositionally biased region" description="Low complexity" evidence="1">
    <location>
        <begin position="229"/>
        <end position="243"/>
    </location>
</feature>
<dbReference type="Proteomes" id="UP000199727">
    <property type="component" value="Unassembled WGS sequence"/>
</dbReference>
<reference evidence="3 4" key="1">
    <citation type="submission" date="2017-06" db="EMBL/GenBank/DDBJ databases">
        <title>Global population genomics of the pathogenic fungus Cryptococcus neoformans var. grubii.</title>
        <authorList>
            <person name="Cuomo C."/>
            <person name="Litvintseva A."/>
            <person name="Chen Y."/>
            <person name="Young S."/>
            <person name="Zeng Q."/>
            <person name="Chapman S."/>
            <person name="Gujja S."/>
            <person name="Saif S."/>
            <person name="Birren B."/>
        </authorList>
    </citation>
    <scope>NUCLEOTIDE SEQUENCE [LARGE SCALE GENOMIC DNA]</scope>
    <source>
        <strain evidence="3 4">Tu259-1</strain>
    </source>
</reference>
<dbReference type="AlphaFoldDB" id="A0A854QAN7"/>
<keyword evidence="2" id="KW-1133">Transmembrane helix</keyword>
<gene>
    <name evidence="3" type="ORF">C361_06804</name>
</gene>
<dbReference type="OrthoDB" id="10338405at2759"/>
<feature type="region of interest" description="Disordered" evidence="1">
    <location>
        <begin position="144"/>
        <end position="345"/>
    </location>
</feature>
<name>A0A854QAN7_CRYNE</name>
<dbReference type="EMBL" id="AMKT01000101">
    <property type="protein sequence ID" value="OXG10770.1"/>
    <property type="molecule type" value="Genomic_DNA"/>
</dbReference>
<feature type="compositionally biased region" description="Polar residues" evidence="1">
    <location>
        <begin position="165"/>
        <end position="179"/>
    </location>
</feature>
<feature type="compositionally biased region" description="Basic and acidic residues" evidence="1">
    <location>
        <begin position="73"/>
        <end position="85"/>
    </location>
</feature>
<keyword evidence="2" id="KW-0812">Transmembrane</keyword>
<sequence>MNIRNNRTEARSTSYTDADVFDTKWFYIGFGIVCGLVLTFCMYTLWRGLQRSLWPDKLRRCCCCLGGRDRRAGEEGEEVETKEGRGTSSPERGGEVAGDGYGYGNGRKTVYLTDLRNVSSPVQGENGALTGGAGDVREVRLEPGRQGGAIKGTVSSFGHPASMGSPGQPSGRQSVQQLERQAPSPAAQTRSRPRLPPYPRVGPANPGWVSNPVPTTTQTPRGLGYGVHSSSSASSAYSWNNAAQPPSARPHTPPTGACYLPAGKYPSPHPPPTIPTPAASVKNTQPPSAGSGHVPMSAPSTPVNCSPRVQFSPLPTPSRGRSASSSSAGSALGVQNGPPRSGRAV</sequence>
<comment type="caution">
    <text evidence="3">The sequence shown here is derived from an EMBL/GenBank/DDBJ whole genome shotgun (WGS) entry which is preliminary data.</text>
</comment>
<feature type="region of interest" description="Disordered" evidence="1">
    <location>
        <begin position="73"/>
        <end position="101"/>
    </location>
</feature>
<feature type="compositionally biased region" description="Polar residues" evidence="1">
    <location>
        <begin position="298"/>
        <end position="309"/>
    </location>
</feature>